<evidence type="ECO:0000313" key="2">
    <source>
        <dbReference type="Proteomes" id="UP000198287"/>
    </source>
</evidence>
<comment type="caution">
    <text evidence="1">The sequence shown here is derived from an EMBL/GenBank/DDBJ whole genome shotgun (WGS) entry which is preliminary data.</text>
</comment>
<evidence type="ECO:0008006" key="3">
    <source>
        <dbReference type="Google" id="ProtNLM"/>
    </source>
</evidence>
<reference evidence="1 2" key="1">
    <citation type="submission" date="2015-12" db="EMBL/GenBank/DDBJ databases">
        <title>The genome of Folsomia candida.</title>
        <authorList>
            <person name="Faddeeva A."/>
            <person name="Derks M.F."/>
            <person name="Anvar Y."/>
            <person name="Smit S."/>
            <person name="Van Straalen N."/>
            <person name="Roelofs D."/>
        </authorList>
    </citation>
    <scope>NUCLEOTIDE SEQUENCE [LARGE SCALE GENOMIC DNA]</scope>
    <source>
        <strain evidence="1 2">VU population</strain>
        <tissue evidence="1">Whole body</tissue>
    </source>
</reference>
<dbReference type="SUPFAM" id="SSF52087">
    <property type="entry name" value="CRAL/TRIO domain"/>
    <property type="match status" value="1"/>
</dbReference>
<dbReference type="OrthoDB" id="1434354at2759"/>
<evidence type="ECO:0000313" key="1">
    <source>
        <dbReference type="EMBL" id="OXA42272.1"/>
    </source>
</evidence>
<dbReference type="InterPro" id="IPR036865">
    <property type="entry name" value="CRAL-TRIO_dom_sf"/>
</dbReference>
<dbReference type="Gene3D" id="3.40.525.10">
    <property type="entry name" value="CRAL-TRIO lipid binding domain"/>
    <property type="match status" value="1"/>
</dbReference>
<sequence>MDTLLDEDWTEFNNQYRFNMDGCDDKGNPNLVLFVGEWDMRRAAIAGQSDKLRRYIDKCFEEMSIMLRNMQADGANATRINLILDMASLSLQVQACPRSPDIAVPLWTNVIRPFAPPEIARIVDVYGRKKSDWREALRAKYGIDWIKLSHEMGGDGPDPVDANELRKARYSFKCPEV</sequence>
<dbReference type="EMBL" id="LNIX01000026">
    <property type="protein sequence ID" value="OXA42272.1"/>
    <property type="molecule type" value="Genomic_DNA"/>
</dbReference>
<keyword evidence="2" id="KW-1185">Reference proteome</keyword>
<dbReference type="AlphaFoldDB" id="A0A226D9Q2"/>
<dbReference type="Proteomes" id="UP000198287">
    <property type="component" value="Unassembled WGS sequence"/>
</dbReference>
<protein>
    <recommendedName>
        <fullName evidence="3">CRAL-TRIO domain-containing protein</fullName>
    </recommendedName>
</protein>
<gene>
    <name evidence="1" type="ORF">Fcan01_22979</name>
</gene>
<accession>A0A226D9Q2</accession>
<organism evidence="1 2">
    <name type="scientific">Folsomia candida</name>
    <name type="common">Springtail</name>
    <dbReference type="NCBI Taxonomy" id="158441"/>
    <lineage>
        <taxon>Eukaryota</taxon>
        <taxon>Metazoa</taxon>
        <taxon>Ecdysozoa</taxon>
        <taxon>Arthropoda</taxon>
        <taxon>Hexapoda</taxon>
        <taxon>Collembola</taxon>
        <taxon>Entomobryomorpha</taxon>
        <taxon>Isotomoidea</taxon>
        <taxon>Isotomidae</taxon>
        <taxon>Proisotominae</taxon>
        <taxon>Folsomia</taxon>
    </lineage>
</organism>
<proteinExistence type="predicted"/>
<name>A0A226D9Q2_FOLCA</name>